<evidence type="ECO:0000313" key="2">
    <source>
        <dbReference type="EMBL" id="NBL65844.1"/>
    </source>
</evidence>
<evidence type="ECO:0000313" key="3">
    <source>
        <dbReference type="Proteomes" id="UP000798602"/>
    </source>
</evidence>
<accession>A0ABW9ZAX4</accession>
<keyword evidence="1" id="KW-0812">Transmembrane</keyword>
<keyword evidence="3" id="KW-1185">Reference proteome</keyword>
<keyword evidence="1" id="KW-1133">Transmembrane helix</keyword>
<comment type="caution">
    <text evidence="2">The sequence shown here is derived from an EMBL/GenBank/DDBJ whole genome shotgun (WGS) entry which is preliminary data.</text>
</comment>
<dbReference type="Proteomes" id="UP000798602">
    <property type="component" value="Unassembled WGS sequence"/>
</dbReference>
<evidence type="ECO:0000256" key="1">
    <source>
        <dbReference type="SAM" id="Phobius"/>
    </source>
</evidence>
<feature type="transmembrane region" description="Helical" evidence="1">
    <location>
        <begin position="5"/>
        <end position="24"/>
    </location>
</feature>
<organism evidence="2 3">
    <name type="scientific">Flavobacterium ichthyis</name>
    <dbReference type="NCBI Taxonomy" id="2698827"/>
    <lineage>
        <taxon>Bacteria</taxon>
        <taxon>Pseudomonadati</taxon>
        <taxon>Bacteroidota</taxon>
        <taxon>Flavobacteriia</taxon>
        <taxon>Flavobacteriales</taxon>
        <taxon>Flavobacteriaceae</taxon>
        <taxon>Flavobacterium</taxon>
    </lineage>
</organism>
<sequence length="56" mass="5952">MGNLLYTIAVILVIIWALGFFGILGEGIATGGLIHILLVIAIIIVLLRVISGRKPL</sequence>
<gene>
    <name evidence="2" type="ORF">GV828_11590</name>
</gene>
<proteinExistence type="predicted"/>
<protein>
    <submittedName>
        <fullName evidence="2">Lmo0937 family membrane protein</fullName>
    </submittedName>
</protein>
<dbReference type="InterPro" id="IPR043727">
    <property type="entry name" value="Lmo0937-like"/>
</dbReference>
<keyword evidence="1" id="KW-0472">Membrane</keyword>
<dbReference type="NCBIfam" id="NF033488">
    <property type="entry name" value="lmo0937_fam_TM"/>
    <property type="match status" value="1"/>
</dbReference>
<dbReference type="Pfam" id="PF18919">
    <property type="entry name" value="DUF5670"/>
    <property type="match status" value="1"/>
</dbReference>
<dbReference type="RefSeq" id="WP_166537669.1">
    <property type="nucleotide sequence ID" value="NZ_JAABLM010000015.1"/>
</dbReference>
<reference evidence="3" key="1">
    <citation type="submission" date="2020-01" db="EMBL/GenBank/DDBJ databases">
        <title>Sphingomonas sp. strain CSW-10.</title>
        <authorList>
            <person name="Chen W.-M."/>
        </authorList>
    </citation>
    <scope>NUCLEOTIDE SEQUENCE [LARGE SCALE GENOMIC DNA]</scope>
    <source>
        <strain evidence="3">NST-5</strain>
    </source>
</reference>
<feature type="transmembrane region" description="Helical" evidence="1">
    <location>
        <begin position="30"/>
        <end position="50"/>
    </location>
</feature>
<name>A0ABW9ZAX4_9FLAO</name>
<dbReference type="EMBL" id="JAABLM010000015">
    <property type="protein sequence ID" value="NBL65844.1"/>
    <property type="molecule type" value="Genomic_DNA"/>
</dbReference>